<protein>
    <submittedName>
        <fullName evidence="2">Uncharacterized protein</fullName>
    </submittedName>
</protein>
<feature type="transmembrane region" description="Helical" evidence="1">
    <location>
        <begin position="29"/>
        <end position="51"/>
    </location>
</feature>
<dbReference type="AlphaFoldDB" id="F7XU02"/>
<name>F7XU02_MIDMI</name>
<dbReference type="Proteomes" id="UP000006639">
    <property type="component" value="Chromosome"/>
</dbReference>
<keyword evidence="1" id="KW-0812">Transmembrane</keyword>
<evidence type="ECO:0000313" key="2">
    <source>
        <dbReference type="EMBL" id="AEI89361.1"/>
    </source>
</evidence>
<sequence>MKIFGCYGFQSVSLIVLIPHSSRLGFRSIIHSVFLSLITFSVILFAILVPVLPLAVHNVPHHSSPAREPQYLHLIVISTPVLLRRYHTILLPSIITRQCLK</sequence>
<gene>
    <name evidence="2" type="ordered locus">midi_01084</name>
</gene>
<organism evidence="2 3">
    <name type="scientific">Midichloria mitochondrii (strain IricVA)</name>
    <dbReference type="NCBI Taxonomy" id="696127"/>
    <lineage>
        <taxon>Bacteria</taxon>
        <taxon>Pseudomonadati</taxon>
        <taxon>Pseudomonadota</taxon>
        <taxon>Alphaproteobacteria</taxon>
        <taxon>Rickettsiales</taxon>
        <taxon>Candidatus Midichloriaceae</taxon>
        <taxon>Candidatus Midichloria</taxon>
    </lineage>
</organism>
<accession>F7XU02</accession>
<proteinExistence type="predicted"/>
<dbReference type="EMBL" id="CP002130">
    <property type="protein sequence ID" value="AEI89361.1"/>
    <property type="molecule type" value="Genomic_DNA"/>
</dbReference>
<dbReference type="HOGENOM" id="CLU_175496_0_0_5"/>
<keyword evidence="1" id="KW-0472">Membrane</keyword>
<reference evidence="2 3" key="1">
    <citation type="journal article" date="2011" name="Mol. Biol. Evol.">
        <title>Phylogenomic evidence for the presence of a flagellum and cbb3 oxidase in the free-living mitochondrial ancestor.</title>
        <authorList>
            <person name="Sassera D."/>
            <person name="Lo N."/>
            <person name="Epis S."/>
            <person name="D'Auria G."/>
            <person name="Montagna M."/>
            <person name="Comandatore F."/>
            <person name="Horner D."/>
            <person name="Pereto J."/>
            <person name="Luciano A.M."/>
            <person name="Franciosi F."/>
            <person name="Ferri E."/>
            <person name="Crotti E."/>
            <person name="Bazzocchi C."/>
            <person name="Daffonchio D."/>
            <person name="Sacchi L."/>
            <person name="Moya A."/>
            <person name="Latorre A."/>
            <person name="Bandi C."/>
        </authorList>
    </citation>
    <scope>NUCLEOTIDE SEQUENCE [LARGE SCALE GENOMIC DNA]</scope>
    <source>
        <strain evidence="2 3">IricVA</strain>
    </source>
</reference>
<dbReference type="KEGG" id="mmn:midi_01084"/>
<evidence type="ECO:0000256" key="1">
    <source>
        <dbReference type="SAM" id="Phobius"/>
    </source>
</evidence>
<evidence type="ECO:0000313" key="3">
    <source>
        <dbReference type="Proteomes" id="UP000006639"/>
    </source>
</evidence>
<keyword evidence="3" id="KW-1185">Reference proteome</keyword>
<keyword evidence="1" id="KW-1133">Transmembrane helix</keyword>